<evidence type="ECO:0000256" key="4">
    <source>
        <dbReference type="ARBA" id="ARBA00012303"/>
    </source>
</evidence>
<gene>
    <name evidence="16" type="primary">pflA</name>
    <name evidence="16" type="ORF">NSA47_02090</name>
</gene>
<dbReference type="SFLD" id="SFLDF00278">
    <property type="entry name" value="pyruvate_formate-lyase_activas"/>
    <property type="match status" value="1"/>
</dbReference>
<dbReference type="RefSeq" id="WP_257529199.1">
    <property type="nucleotide sequence ID" value="NZ_JANKAS010000001.1"/>
</dbReference>
<dbReference type="InterPro" id="IPR058240">
    <property type="entry name" value="rSAM_sf"/>
</dbReference>
<dbReference type="PIRSF" id="PIRSF000371">
    <property type="entry name" value="PFL_act_enz"/>
    <property type="match status" value="1"/>
</dbReference>
<evidence type="ECO:0000256" key="3">
    <source>
        <dbReference type="ARBA" id="ARBA00009777"/>
    </source>
</evidence>
<comment type="catalytic activity">
    <reaction evidence="13 14">
        <text>glycyl-[formate C-acetyltransferase] + reduced [flavodoxin] + S-adenosyl-L-methionine = glycin-2-yl radical-[formate C-acetyltransferase] + semiquinone [flavodoxin] + 5'-deoxyadenosine + L-methionine + H(+)</text>
        <dbReference type="Rhea" id="RHEA:19225"/>
        <dbReference type="Rhea" id="RHEA-COMP:10622"/>
        <dbReference type="Rhea" id="RHEA-COMP:12190"/>
        <dbReference type="Rhea" id="RHEA-COMP:12191"/>
        <dbReference type="Rhea" id="RHEA-COMP:14480"/>
        <dbReference type="ChEBI" id="CHEBI:15378"/>
        <dbReference type="ChEBI" id="CHEBI:17319"/>
        <dbReference type="ChEBI" id="CHEBI:29947"/>
        <dbReference type="ChEBI" id="CHEBI:32722"/>
        <dbReference type="ChEBI" id="CHEBI:57618"/>
        <dbReference type="ChEBI" id="CHEBI:57844"/>
        <dbReference type="ChEBI" id="CHEBI:59789"/>
        <dbReference type="ChEBI" id="CHEBI:140311"/>
        <dbReference type="EC" id="1.97.1.4"/>
    </reaction>
</comment>
<keyword evidence="10 14" id="KW-0560">Oxidoreductase</keyword>
<dbReference type="PANTHER" id="PTHR30352">
    <property type="entry name" value="PYRUVATE FORMATE-LYASE-ACTIVATING ENZYME"/>
    <property type="match status" value="1"/>
</dbReference>
<keyword evidence="12 14" id="KW-0411">Iron-sulfur</keyword>
<keyword evidence="7 14" id="KW-0963">Cytoplasm</keyword>
<dbReference type="GO" id="GO:0006006">
    <property type="term" value="P:glucose metabolic process"/>
    <property type="evidence" value="ECO:0007669"/>
    <property type="project" value="UniProtKB-KW"/>
</dbReference>
<keyword evidence="6 14" id="KW-0004">4Fe-4S</keyword>
<dbReference type="InterPro" id="IPR001989">
    <property type="entry name" value="Radical_activat_CS"/>
</dbReference>
<dbReference type="AlphaFoldDB" id="A0AAE3HEQ4"/>
<reference evidence="16" key="1">
    <citation type="submission" date="2022-07" db="EMBL/GenBank/DDBJ databases">
        <title>Enhanced cultured diversity of the mouse gut microbiota enables custom-made synthetic communities.</title>
        <authorList>
            <person name="Afrizal A."/>
        </authorList>
    </citation>
    <scope>NUCLEOTIDE SEQUENCE</scope>
    <source>
        <strain evidence="16">DSM 28593</strain>
    </source>
</reference>
<dbReference type="InterPro" id="IPR013785">
    <property type="entry name" value="Aldolase_TIM"/>
</dbReference>
<dbReference type="Pfam" id="PF04055">
    <property type="entry name" value="Radical_SAM"/>
    <property type="match status" value="1"/>
</dbReference>
<evidence type="ECO:0000256" key="13">
    <source>
        <dbReference type="ARBA" id="ARBA00047533"/>
    </source>
</evidence>
<dbReference type="InterPro" id="IPR012838">
    <property type="entry name" value="PFL1_activating"/>
</dbReference>
<dbReference type="GO" id="GO:0051539">
    <property type="term" value="F:4 iron, 4 sulfur cluster binding"/>
    <property type="evidence" value="ECO:0007669"/>
    <property type="project" value="UniProtKB-UniRule"/>
</dbReference>
<evidence type="ECO:0000256" key="7">
    <source>
        <dbReference type="ARBA" id="ARBA00022490"/>
    </source>
</evidence>
<evidence type="ECO:0000256" key="1">
    <source>
        <dbReference type="ARBA" id="ARBA00003141"/>
    </source>
</evidence>
<sequence>MEKDIGRIHSIETCGTVDGPGIRYVVFMQGCPLRCKYCHNCDTWEVNGGNLFTVEQLVEDILKYKNYLHFSGGGVTISGGEPTLQAPFITSLFKELKKHNIHTAIDSCGYTHIHRIEELLNYTDLVLLDIKHIDPISHKDLTGKDNGKILEFAKYLSNKDIKVWIRHVVVPGITDNKNDLRKLIAFIKSLKNVEKVELLPYHPLGIHKWEEMGYEYTLKDTPTPTPEEMETIQDMFLANNIEAVI</sequence>
<comment type="subcellular location">
    <subcellularLocation>
        <location evidence="2 14">Cytoplasm</location>
    </subcellularLocation>
</comment>
<comment type="function">
    <text evidence="1 14">Activation of pyruvate formate-lyase under anaerobic conditions by generation of an organic free radical, using S-adenosylmethionine and reduced flavodoxin as cosubstrates to produce 5'-deoxy-adenosine.</text>
</comment>
<accession>A0AAE3HEQ4</accession>
<dbReference type="SFLD" id="SFLDS00029">
    <property type="entry name" value="Radical_SAM"/>
    <property type="match status" value="1"/>
</dbReference>
<dbReference type="PROSITE" id="PS01087">
    <property type="entry name" value="RADICAL_ACTIVATING"/>
    <property type="match status" value="1"/>
</dbReference>
<comment type="similarity">
    <text evidence="3 14">Belongs to the organic radical-activating enzymes family.</text>
</comment>
<evidence type="ECO:0000256" key="11">
    <source>
        <dbReference type="ARBA" id="ARBA00023004"/>
    </source>
</evidence>
<evidence type="ECO:0000256" key="2">
    <source>
        <dbReference type="ARBA" id="ARBA00004496"/>
    </source>
</evidence>
<evidence type="ECO:0000256" key="12">
    <source>
        <dbReference type="ARBA" id="ARBA00023014"/>
    </source>
</evidence>
<dbReference type="SFLD" id="SFLDG01118">
    <property type="entry name" value="activating_enzymes__group_2"/>
    <property type="match status" value="1"/>
</dbReference>
<dbReference type="PROSITE" id="PS51918">
    <property type="entry name" value="RADICAL_SAM"/>
    <property type="match status" value="1"/>
</dbReference>
<keyword evidence="16" id="KW-0670">Pyruvate</keyword>
<dbReference type="GO" id="GO:0043365">
    <property type="term" value="F:[formate-C-acetyltransferase]-activating enzyme activity"/>
    <property type="evidence" value="ECO:0007669"/>
    <property type="project" value="UniProtKB-UniRule"/>
</dbReference>
<evidence type="ECO:0000256" key="9">
    <source>
        <dbReference type="ARBA" id="ARBA00022723"/>
    </source>
</evidence>
<keyword evidence="8 14" id="KW-0949">S-adenosyl-L-methionine</keyword>
<dbReference type="InterPro" id="IPR034457">
    <property type="entry name" value="Organic_radical-activating"/>
</dbReference>
<proteinExistence type="inferred from homology"/>
<dbReference type="SUPFAM" id="SSF102114">
    <property type="entry name" value="Radical SAM enzymes"/>
    <property type="match status" value="1"/>
</dbReference>
<keyword evidence="17" id="KW-1185">Reference proteome</keyword>
<dbReference type="GO" id="GO:0046872">
    <property type="term" value="F:metal ion binding"/>
    <property type="evidence" value="ECO:0007669"/>
    <property type="project" value="UniProtKB-UniRule"/>
</dbReference>
<feature type="domain" description="Radical SAM core" evidence="15">
    <location>
        <begin position="17"/>
        <end position="238"/>
    </location>
</feature>
<dbReference type="SFLD" id="SFLDG01067">
    <property type="entry name" value="SPASM/twitch_domain_containing"/>
    <property type="match status" value="1"/>
</dbReference>
<keyword evidence="9 14" id="KW-0479">Metal-binding</keyword>
<evidence type="ECO:0000256" key="6">
    <source>
        <dbReference type="ARBA" id="ARBA00022485"/>
    </source>
</evidence>
<dbReference type="Proteomes" id="UP001205748">
    <property type="component" value="Unassembled WGS sequence"/>
</dbReference>
<name>A0AAE3HEQ4_9FIRM</name>
<evidence type="ECO:0000313" key="16">
    <source>
        <dbReference type="EMBL" id="MCR1897778.1"/>
    </source>
</evidence>
<organism evidence="16 17">
    <name type="scientific">Irregularibacter muris</name>
    <dbReference type="NCBI Taxonomy" id="1796619"/>
    <lineage>
        <taxon>Bacteria</taxon>
        <taxon>Bacillati</taxon>
        <taxon>Bacillota</taxon>
        <taxon>Clostridia</taxon>
        <taxon>Eubacteriales</taxon>
        <taxon>Eubacteriaceae</taxon>
        <taxon>Irregularibacter</taxon>
    </lineage>
</organism>
<evidence type="ECO:0000313" key="17">
    <source>
        <dbReference type="Proteomes" id="UP001205748"/>
    </source>
</evidence>
<dbReference type="EC" id="1.97.1.4" evidence="4 14"/>
<evidence type="ECO:0000256" key="14">
    <source>
        <dbReference type="RuleBase" id="RU362053"/>
    </source>
</evidence>
<evidence type="ECO:0000256" key="5">
    <source>
        <dbReference type="ARBA" id="ARBA00021356"/>
    </source>
</evidence>
<dbReference type="EMBL" id="JANKAS010000001">
    <property type="protein sequence ID" value="MCR1897778.1"/>
    <property type="molecule type" value="Genomic_DNA"/>
</dbReference>
<dbReference type="Gene3D" id="3.20.20.70">
    <property type="entry name" value="Aldolase class I"/>
    <property type="match status" value="1"/>
</dbReference>
<dbReference type="CDD" id="cd01335">
    <property type="entry name" value="Radical_SAM"/>
    <property type="match status" value="1"/>
</dbReference>
<dbReference type="SFLD" id="SFLDG01066">
    <property type="entry name" value="organic_radical-activating_enz"/>
    <property type="match status" value="1"/>
</dbReference>
<dbReference type="NCBIfam" id="TIGR02494">
    <property type="entry name" value="PFLE_PFLC"/>
    <property type="match status" value="1"/>
</dbReference>
<dbReference type="GO" id="GO:0005737">
    <property type="term" value="C:cytoplasm"/>
    <property type="evidence" value="ECO:0007669"/>
    <property type="project" value="UniProtKB-SubCell"/>
</dbReference>
<evidence type="ECO:0000256" key="8">
    <source>
        <dbReference type="ARBA" id="ARBA00022691"/>
    </source>
</evidence>
<dbReference type="PANTHER" id="PTHR30352:SF5">
    <property type="entry name" value="PYRUVATE FORMATE-LYASE 1-ACTIVATING ENZYME"/>
    <property type="match status" value="1"/>
</dbReference>
<dbReference type="InterPro" id="IPR012839">
    <property type="entry name" value="Organic_radical_activase"/>
</dbReference>
<evidence type="ECO:0000256" key="10">
    <source>
        <dbReference type="ARBA" id="ARBA00023002"/>
    </source>
</evidence>
<evidence type="ECO:0000259" key="15">
    <source>
        <dbReference type="PROSITE" id="PS51918"/>
    </source>
</evidence>
<dbReference type="InterPro" id="IPR007197">
    <property type="entry name" value="rSAM"/>
</dbReference>
<dbReference type="InterPro" id="IPR040074">
    <property type="entry name" value="BssD/PflA/YjjW"/>
</dbReference>
<dbReference type="InterPro" id="IPR034465">
    <property type="entry name" value="Pyruvate_for-lyase_activase"/>
</dbReference>
<keyword evidence="11 14" id="KW-0408">Iron</keyword>
<comment type="cofactor">
    <cofactor evidence="14">
        <name>[4Fe-4S] cluster</name>
        <dbReference type="ChEBI" id="CHEBI:49883"/>
    </cofactor>
    <text evidence="14">Binds 1 [4Fe-4S] cluster. The cluster is coordinated with 3 cysteines and an exchangeable S-adenosyl-L-methionine.</text>
</comment>
<comment type="caution">
    <text evidence="16">The sequence shown here is derived from an EMBL/GenBank/DDBJ whole genome shotgun (WGS) entry which is preliminary data.</text>
</comment>
<dbReference type="NCBIfam" id="TIGR02493">
    <property type="entry name" value="PFLA"/>
    <property type="match status" value="1"/>
</dbReference>
<protein>
    <recommendedName>
        <fullName evidence="5 14">Pyruvate formate-lyase-activating enzyme</fullName>
        <ecNumber evidence="4 14">1.97.1.4</ecNumber>
    </recommendedName>
</protein>